<accession>A0A077MGZ0</accession>
<dbReference type="Proteomes" id="UP000035720">
    <property type="component" value="Unassembled WGS sequence"/>
</dbReference>
<gene>
    <name evidence="2" type="ORF">BN13_920004</name>
</gene>
<dbReference type="SUPFAM" id="SSF53448">
    <property type="entry name" value="Nucleotide-diphospho-sugar transferases"/>
    <property type="match status" value="1"/>
</dbReference>
<sequence>MPGPDSATQWPPVSVIVPVLNEEQHLADAVAMITAQDYPGEVEIVLALGPSRDRTDEVATRLAAADSRIRLVANPTGKTPAGLNAAIAASTGAIVARVDGHAEIPADYLTTAVATLQATYADNVGGIMDAQGRTTFERAVATAMRSKIGVGNAAFHVGGKAGEAPTVYLGVFRRSMLTKVGGFDEHYQRAQDWEMNHRIRAAGGKIWFTPDLVVTYRPRSTPESLARQYFHYGRWRHVIARHHEGSINLRYLAPPTMVVGTLAAAALGLGWRPAWLVPAAYGLAVTAGGALAAKGEPAAVKAATPLALAIMHWSWGIGYLTSPRHLAEGRMAEPRDGGSL</sequence>
<evidence type="ECO:0000313" key="2">
    <source>
        <dbReference type="EMBL" id="CCI54997.1"/>
    </source>
</evidence>
<reference evidence="2 3" key="1">
    <citation type="journal article" date="2013" name="ISME J.">
        <title>A metabolic model for members of the genus Tetrasphaera involved in enhanced biological phosphorus removal.</title>
        <authorList>
            <person name="Kristiansen R."/>
            <person name="Nguyen H.T.T."/>
            <person name="Saunders A.M."/>
            <person name="Nielsen J.L."/>
            <person name="Wimmer R."/>
            <person name="Le V.Q."/>
            <person name="McIlroy S.J."/>
            <person name="Petrovski S."/>
            <person name="Seviour R.J."/>
            <person name="Calteau A."/>
            <person name="Nielsen K.L."/>
            <person name="Nielsen P.H."/>
        </authorList>
    </citation>
    <scope>NUCLEOTIDE SEQUENCE [LARGE SCALE GENOMIC DNA]</scope>
    <source>
        <strain evidence="2 3">Ben 74</strain>
    </source>
</reference>
<protein>
    <submittedName>
        <fullName evidence="2">Putative glycosyl transferase</fullName>
    </submittedName>
</protein>
<dbReference type="InterPro" id="IPR029044">
    <property type="entry name" value="Nucleotide-diphossugar_trans"/>
</dbReference>
<feature type="domain" description="Glycosyltransferase 2-like" evidence="1">
    <location>
        <begin position="14"/>
        <end position="144"/>
    </location>
</feature>
<comment type="caution">
    <text evidence="2">The sequence shown here is derived from an EMBL/GenBank/DDBJ whole genome shotgun (WGS) entry which is preliminary data.</text>
</comment>
<dbReference type="Gene3D" id="3.90.550.10">
    <property type="entry name" value="Spore Coat Polysaccharide Biosynthesis Protein SpsA, Chain A"/>
    <property type="match status" value="1"/>
</dbReference>
<dbReference type="PANTHER" id="PTHR43685:SF2">
    <property type="entry name" value="GLYCOSYLTRANSFERASE 2-LIKE DOMAIN-CONTAINING PROTEIN"/>
    <property type="match status" value="1"/>
</dbReference>
<keyword evidence="2" id="KW-0808">Transferase</keyword>
<evidence type="ECO:0000313" key="3">
    <source>
        <dbReference type="Proteomes" id="UP000035720"/>
    </source>
</evidence>
<dbReference type="OrthoDB" id="1757142at2"/>
<keyword evidence="3" id="KW-1185">Reference proteome</keyword>
<dbReference type="EMBL" id="CAJC01000208">
    <property type="protein sequence ID" value="CCI54997.1"/>
    <property type="molecule type" value="Genomic_DNA"/>
</dbReference>
<dbReference type="InterPro" id="IPR050834">
    <property type="entry name" value="Glycosyltransf_2"/>
</dbReference>
<dbReference type="RefSeq" id="WP_084733765.1">
    <property type="nucleotide sequence ID" value="NZ_HF571038.1"/>
</dbReference>
<proteinExistence type="predicted"/>
<dbReference type="InterPro" id="IPR001173">
    <property type="entry name" value="Glyco_trans_2-like"/>
</dbReference>
<dbReference type="Pfam" id="PF00535">
    <property type="entry name" value="Glycos_transf_2"/>
    <property type="match status" value="1"/>
</dbReference>
<organism evidence="2 3">
    <name type="scientific">Nostocoides jenkinsii Ben 74</name>
    <dbReference type="NCBI Taxonomy" id="1193518"/>
    <lineage>
        <taxon>Bacteria</taxon>
        <taxon>Bacillati</taxon>
        <taxon>Actinomycetota</taxon>
        <taxon>Actinomycetes</taxon>
        <taxon>Micrococcales</taxon>
        <taxon>Intrasporangiaceae</taxon>
        <taxon>Nostocoides</taxon>
    </lineage>
</organism>
<dbReference type="STRING" id="1193518.BN13_920004"/>
<evidence type="ECO:0000259" key="1">
    <source>
        <dbReference type="Pfam" id="PF00535"/>
    </source>
</evidence>
<dbReference type="GO" id="GO:0016740">
    <property type="term" value="F:transferase activity"/>
    <property type="evidence" value="ECO:0007669"/>
    <property type="project" value="UniProtKB-KW"/>
</dbReference>
<dbReference type="PANTHER" id="PTHR43685">
    <property type="entry name" value="GLYCOSYLTRANSFERASE"/>
    <property type="match status" value="1"/>
</dbReference>
<dbReference type="CDD" id="cd02525">
    <property type="entry name" value="Succinoglycan_BP_ExoA"/>
    <property type="match status" value="1"/>
</dbReference>
<dbReference type="AlphaFoldDB" id="A0A077MGZ0"/>
<name>A0A077MGZ0_9MICO</name>